<evidence type="ECO:0000313" key="8">
    <source>
        <dbReference type="EMBL" id="ESO99178.1"/>
    </source>
</evidence>
<evidence type="ECO:0000256" key="1">
    <source>
        <dbReference type="ARBA" id="ARBA00004141"/>
    </source>
</evidence>
<dbReference type="InterPro" id="IPR050930">
    <property type="entry name" value="MFS_Vesicular_Transporter"/>
</dbReference>
<dbReference type="GO" id="GO:0022857">
    <property type="term" value="F:transmembrane transporter activity"/>
    <property type="evidence" value="ECO:0007669"/>
    <property type="project" value="InterPro"/>
</dbReference>
<feature type="region of interest" description="Disordered" evidence="6">
    <location>
        <begin position="629"/>
        <end position="648"/>
    </location>
</feature>
<dbReference type="PANTHER" id="PTHR23506:SF26">
    <property type="entry name" value="MFS-TYPE TRANSPORTER SLC18B1"/>
    <property type="match status" value="1"/>
</dbReference>
<evidence type="ECO:0000313" key="9">
    <source>
        <dbReference type="Proteomes" id="UP000030746"/>
    </source>
</evidence>
<evidence type="ECO:0000256" key="4">
    <source>
        <dbReference type="ARBA" id="ARBA00022989"/>
    </source>
</evidence>
<organism evidence="8 9">
    <name type="scientific">Lottia gigantea</name>
    <name type="common">Giant owl limpet</name>
    <dbReference type="NCBI Taxonomy" id="225164"/>
    <lineage>
        <taxon>Eukaryota</taxon>
        <taxon>Metazoa</taxon>
        <taxon>Spiralia</taxon>
        <taxon>Lophotrochozoa</taxon>
        <taxon>Mollusca</taxon>
        <taxon>Gastropoda</taxon>
        <taxon>Patellogastropoda</taxon>
        <taxon>Lottioidea</taxon>
        <taxon>Lottiidae</taxon>
        <taxon>Lottia</taxon>
    </lineage>
</organism>
<dbReference type="HOGENOM" id="CLU_360277_0_0_1"/>
<feature type="transmembrane region" description="Helical" evidence="7">
    <location>
        <begin position="20"/>
        <end position="45"/>
    </location>
</feature>
<feature type="transmembrane region" description="Helical" evidence="7">
    <location>
        <begin position="57"/>
        <end position="76"/>
    </location>
</feature>
<dbReference type="OrthoDB" id="446368at2759"/>
<accession>V4A5H7</accession>
<sequence length="777" mass="85119">MSIGVTAEQTSAFTVASKEFSGYFTTVFGVTEVFVGLGLTIGPLVGGVLSNYGGFSLPFFVLGGLVLCSLIFNYCLTPSIEDKPQVAKLRRKNGLLLLRHPSIIITCLAVVCGSGVWSVLDPILEPHLATYNLSPTIVGAVFLLLSASYAFSCAICGWIAEKLPDNRLLMIPGFLLCGVAHCLLAPSPIFGFDPSYNELWLIIVSLILLGIAMSMAIIPSYDIIMEIAIESGYPDNLGTHGLVAGLWSAMYALGDFIGPIWGGYIQDLIGFEWGLTYTAGACIVIVILLTGIALYDCYCCEVEDDDDTISEKSSLLKNVAPKRTRAYSEPCLGKRLVPVLEPQSYQFDATESFSSSWTGSSVENMDQYQYFARGNRLSESDHENEIVQSNTSCIQQNGHSSVDFVIPKRTIFRKEVKVAKIHPKGSNGAYPEVTTCNLVHPSTSQLPQTVTSDLIGSNDLDPANQNKNCEYSALKCSDTMQDLSQLSAKPGAKENSPQTLIQNGCLLPECDSNGAKCEDYLNSNLPDERTNKEIKFPQSHEFTKDVCETVNPAENGVCLENGACLEIGAETKIKSCESFKNPETNADLKSCSEENVCKANLETPKDLSAICNIYPKVVICKPLGNHDDSDVSVSSNENEENQASGKSKATLPKIIIPKPKLYVKHSMDSKHDKMAAKPSAHVKTQNQVLINRRNGIRSPLIKTFTEAYKSGMIESTSYHRRYKRTLSTPEYSVRAPDYPKEKRSHTSPDSDHTYKHPEMEASNNFVQFPDLPTLPLL</sequence>
<dbReference type="EMBL" id="KB201091">
    <property type="protein sequence ID" value="ESO99178.1"/>
    <property type="molecule type" value="Genomic_DNA"/>
</dbReference>
<feature type="region of interest" description="Disordered" evidence="6">
    <location>
        <begin position="725"/>
        <end position="765"/>
    </location>
</feature>
<dbReference type="PANTHER" id="PTHR23506">
    <property type="entry name" value="GH10249P"/>
    <property type="match status" value="1"/>
</dbReference>
<comment type="subcellular location">
    <subcellularLocation>
        <location evidence="1">Membrane</location>
        <topology evidence="1">Multi-pass membrane protein</topology>
    </subcellularLocation>
</comment>
<dbReference type="STRING" id="225164.V4A5H7"/>
<evidence type="ECO:0000256" key="7">
    <source>
        <dbReference type="SAM" id="Phobius"/>
    </source>
</evidence>
<feature type="transmembrane region" description="Helical" evidence="7">
    <location>
        <begin position="97"/>
        <end position="117"/>
    </location>
</feature>
<feature type="transmembrane region" description="Helical" evidence="7">
    <location>
        <begin position="137"/>
        <end position="160"/>
    </location>
</feature>
<evidence type="ECO:0000256" key="3">
    <source>
        <dbReference type="ARBA" id="ARBA00022692"/>
    </source>
</evidence>
<keyword evidence="2" id="KW-0813">Transport</keyword>
<dbReference type="SUPFAM" id="SSF103473">
    <property type="entry name" value="MFS general substrate transporter"/>
    <property type="match status" value="1"/>
</dbReference>
<gene>
    <name evidence="8" type="ORF">LOTGIDRAFT_238826</name>
</gene>
<dbReference type="RefSeq" id="XP_009050138.1">
    <property type="nucleotide sequence ID" value="XM_009051890.1"/>
</dbReference>
<reference evidence="8 9" key="1">
    <citation type="journal article" date="2013" name="Nature">
        <title>Insights into bilaterian evolution from three spiralian genomes.</title>
        <authorList>
            <person name="Simakov O."/>
            <person name="Marletaz F."/>
            <person name="Cho S.J."/>
            <person name="Edsinger-Gonzales E."/>
            <person name="Havlak P."/>
            <person name="Hellsten U."/>
            <person name="Kuo D.H."/>
            <person name="Larsson T."/>
            <person name="Lv J."/>
            <person name="Arendt D."/>
            <person name="Savage R."/>
            <person name="Osoegawa K."/>
            <person name="de Jong P."/>
            <person name="Grimwood J."/>
            <person name="Chapman J.A."/>
            <person name="Shapiro H."/>
            <person name="Aerts A."/>
            <person name="Otillar R.P."/>
            <person name="Terry A.Y."/>
            <person name="Boore J.L."/>
            <person name="Grigoriev I.V."/>
            <person name="Lindberg D.R."/>
            <person name="Seaver E.C."/>
            <person name="Weisblat D.A."/>
            <person name="Putnam N.H."/>
            <person name="Rokhsar D.S."/>
        </authorList>
    </citation>
    <scope>NUCLEOTIDE SEQUENCE [LARGE SCALE GENOMIC DNA]</scope>
</reference>
<dbReference type="InterPro" id="IPR036259">
    <property type="entry name" value="MFS_trans_sf"/>
</dbReference>
<dbReference type="AlphaFoldDB" id="V4A5H7"/>
<dbReference type="GeneID" id="20250879"/>
<evidence type="ECO:0000256" key="6">
    <source>
        <dbReference type="SAM" id="MobiDB-lite"/>
    </source>
</evidence>
<evidence type="ECO:0000256" key="2">
    <source>
        <dbReference type="ARBA" id="ARBA00022448"/>
    </source>
</evidence>
<keyword evidence="5 7" id="KW-0472">Membrane</keyword>
<feature type="transmembrane region" description="Helical" evidence="7">
    <location>
        <begin position="275"/>
        <end position="295"/>
    </location>
</feature>
<dbReference type="Gene3D" id="1.20.1250.20">
    <property type="entry name" value="MFS general substrate transporter like domains"/>
    <property type="match status" value="1"/>
</dbReference>
<dbReference type="CTD" id="20250879"/>
<keyword evidence="4 7" id="KW-1133">Transmembrane helix</keyword>
<feature type="transmembrane region" description="Helical" evidence="7">
    <location>
        <begin position="199"/>
        <end position="218"/>
    </location>
</feature>
<keyword evidence="3 7" id="KW-0812">Transmembrane</keyword>
<name>V4A5H7_LOTGI</name>
<proteinExistence type="predicted"/>
<dbReference type="InterPro" id="IPR011701">
    <property type="entry name" value="MFS"/>
</dbReference>
<dbReference type="KEGG" id="lgi:LOTGIDRAFT_238826"/>
<protein>
    <recommendedName>
        <fullName evidence="10">Major facilitator superfamily (MFS) profile domain-containing protein</fullName>
    </recommendedName>
</protein>
<dbReference type="Proteomes" id="UP000030746">
    <property type="component" value="Unassembled WGS sequence"/>
</dbReference>
<feature type="compositionally biased region" description="Basic and acidic residues" evidence="6">
    <location>
        <begin position="737"/>
        <end position="759"/>
    </location>
</feature>
<evidence type="ECO:0000256" key="5">
    <source>
        <dbReference type="ARBA" id="ARBA00023136"/>
    </source>
</evidence>
<dbReference type="GO" id="GO:0016020">
    <property type="term" value="C:membrane"/>
    <property type="evidence" value="ECO:0007669"/>
    <property type="project" value="UniProtKB-SubCell"/>
</dbReference>
<feature type="transmembrane region" description="Helical" evidence="7">
    <location>
        <begin position="167"/>
        <end position="187"/>
    </location>
</feature>
<dbReference type="Pfam" id="PF07690">
    <property type="entry name" value="MFS_1"/>
    <property type="match status" value="1"/>
</dbReference>
<evidence type="ECO:0008006" key="10">
    <source>
        <dbReference type="Google" id="ProtNLM"/>
    </source>
</evidence>
<keyword evidence="9" id="KW-1185">Reference proteome</keyword>